<protein>
    <recommendedName>
        <fullName evidence="3">SD-repeat containing protein B domain-containing protein</fullName>
    </recommendedName>
</protein>
<dbReference type="EMBL" id="CP122379">
    <property type="protein sequence ID" value="WGF93184.1"/>
    <property type="molecule type" value="Genomic_DNA"/>
</dbReference>
<evidence type="ECO:0000313" key="2">
    <source>
        <dbReference type="Proteomes" id="UP001238523"/>
    </source>
</evidence>
<evidence type="ECO:0008006" key="3">
    <source>
        <dbReference type="Google" id="ProtNLM"/>
    </source>
</evidence>
<reference evidence="1 2" key="1">
    <citation type="submission" date="2023-04" db="EMBL/GenBank/DDBJ databases">
        <title>Taxonomic identification of the Arctic strain Aequorivita sp. nov. and transcriptomic analysis in response to temperature stress.</title>
        <authorList>
            <person name="Liu W."/>
            <person name="Cong B."/>
            <person name="Lin J."/>
        </authorList>
    </citation>
    <scope>NUCLEOTIDE SEQUENCE [LARGE SCALE GENOMIC DNA]</scope>
    <source>
        <strain evidence="1 2">Ant34-E75</strain>
    </source>
</reference>
<gene>
    <name evidence="1" type="ORF">QCQ61_03120</name>
</gene>
<dbReference type="Proteomes" id="UP001238523">
    <property type="component" value="Chromosome"/>
</dbReference>
<dbReference type="Gene3D" id="2.60.40.10">
    <property type="entry name" value="Immunoglobulins"/>
    <property type="match status" value="1"/>
</dbReference>
<dbReference type="RefSeq" id="WP_279449258.1">
    <property type="nucleotide sequence ID" value="NZ_CP122379.1"/>
</dbReference>
<dbReference type="InterPro" id="IPR013783">
    <property type="entry name" value="Ig-like_fold"/>
</dbReference>
<proteinExistence type="predicted"/>
<organism evidence="1 2">
    <name type="scientific">Aequorivita marisscotiae</name>
    <dbReference type="NCBI Taxonomy" id="3040348"/>
    <lineage>
        <taxon>Bacteria</taxon>
        <taxon>Pseudomonadati</taxon>
        <taxon>Bacteroidota</taxon>
        <taxon>Flavobacteriia</taxon>
        <taxon>Flavobacteriales</taxon>
        <taxon>Flavobacteriaceae</taxon>
        <taxon>Aequorivita</taxon>
    </lineage>
</organism>
<evidence type="ECO:0000313" key="1">
    <source>
        <dbReference type="EMBL" id="WGF93184.1"/>
    </source>
</evidence>
<accession>A0ABY8KUS2</accession>
<keyword evidence="2" id="KW-1185">Reference proteome</keyword>
<dbReference type="SUPFAM" id="SSF117074">
    <property type="entry name" value="Hypothetical protein PA1324"/>
    <property type="match status" value="1"/>
</dbReference>
<name>A0ABY8KUS2_9FLAO</name>
<sequence length="930" mass="106180">MISPNCIPLLILKNTTSIFVFFGIFNAYTQEVNKLDFYFEKDSLSVKQGQSFINFIVLKNNSDSEITLENLKPQETYPGLLLSPQSTYKLLKGEEKRLPIKFIVNTDFMKMKSEEISYQLSYLIEGKKENLEASFFIDRNEERQIALYSFTRENYIDPSQTESTLSLFVENRGFSQRSIKLTFQGVPDGLEIKPREIILALEGQEKRLVEFKVSLKHQGSFYPDYNINVRATDLIDNENVGNTYLKLIILSNNRQLMRGPGAEMGKNFVEVGYNGQSSGFNYLQVKGNSTFLLGKDTQATFNLATDYYLTENQYNFYDTWLEVEKNNTVFRLGNIYANEYDYSVSGRGGLVNTKFGEYEAVEVFALDNSYNLYGTYFPESEGSKLAGAKYSFGDSKDFNGKVSYVFDHDPRSETDSQVASFVSSFALNPAHNFRVETGLSHEKGRINHDENVGLSAGLNYQTKFGKWEFQSLNDIASKSYAGLNRGSLNFNQNIGFKVSQFARLFLQYQNSQVQPEYLSYQEVVNVDETRYYPYYFYSTQSLKTGTQFSFSNWNFSFSPQIEKQKSTNTSFAHELLSYRFRTSIGTSFSGHSFDLSAEYSYSSPSNNSWFHSLKTNLSYRYGGFSLNGSAQYNPNTIMELNNYNLENKNFLNYSAFASYNFNTINNTFTGAIAAGINFSELYSNTNKTLNGNLEYKFSRSWSATGYGNYSQYNSTMNLGYKGSNYQIRVGIKKYFIKATAVGNHKLSLQLFHDKNFNGVFDSDEIALAHETIKLDDFIAITDKNGKVSFSNVPKGSYTLKINETAGLRMVTDPNIIVDRNKTLKISLVKKNKVIGKLVEKKQAYDKLNTSVRGVVVYAKDRKGIVISTVVDQNDTFELFLGNGAYDIYIENNKYEYTNASQKVILENEIHPKTLTFEFKKKNTEIKVKKF</sequence>